<evidence type="ECO:0000259" key="3">
    <source>
        <dbReference type="Pfam" id="PF18798"/>
    </source>
</evidence>
<keyword evidence="5" id="KW-1185">Reference proteome</keyword>
<evidence type="ECO:0000256" key="1">
    <source>
        <dbReference type="SAM" id="Coils"/>
    </source>
</evidence>
<organism evidence="4 5">
    <name type="scientific">Cloacibacillus evryensis</name>
    <dbReference type="NCBI Taxonomy" id="508460"/>
    <lineage>
        <taxon>Bacteria</taxon>
        <taxon>Thermotogati</taxon>
        <taxon>Synergistota</taxon>
        <taxon>Synergistia</taxon>
        <taxon>Synergistales</taxon>
        <taxon>Synergistaceae</taxon>
        <taxon>Cloacibacillus</taxon>
    </lineage>
</organism>
<evidence type="ECO:0000313" key="4">
    <source>
        <dbReference type="EMBL" id="MCQ4813573.1"/>
    </source>
</evidence>
<dbReference type="RefSeq" id="WP_256181607.1">
    <property type="nucleotide sequence ID" value="NZ_JANFYT010000006.1"/>
</dbReference>
<evidence type="ECO:0000256" key="2">
    <source>
        <dbReference type="SAM" id="MobiDB-lite"/>
    </source>
</evidence>
<feature type="region of interest" description="Disordered" evidence="2">
    <location>
        <begin position="1"/>
        <end position="27"/>
    </location>
</feature>
<proteinExistence type="predicted"/>
<comment type="caution">
    <text evidence="4">The sequence shown here is derived from an EMBL/GenBank/DDBJ whole genome shotgun (WGS) entry which is preliminary data.</text>
</comment>
<dbReference type="InterPro" id="IPR040824">
    <property type="entry name" value="LPD3"/>
</dbReference>
<name>A0AAW5K4X6_9BACT</name>
<evidence type="ECO:0000313" key="5">
    <source>
        <dbReference type="Proteomes" id="UP001205919"/>
    </source>
</evidence>
<feature type="coiled-coil region" evidence="1">
    <location>
        <begin position="1089"/>
        <end position="1116"/>
    </location>
</feature>
<dbReference type="Pfam" id="PF18798">
    <property type="entry name" value="LPD3"/>
    <property type="match status" value="1"/>
</dbReference>
<gene>
    <name evidence="4" type="ORF">NE630_03925</name>
</gene>
<keyword evidence="1" id="KW-0175">Coiled coil</keyword>
<protein>
    <recommendedName>
        <fullName evidence="3">Large polyvalent protein-associated domain-containing protein</fullName>
    </recommendedName>
</protein>
<dbReference type="EMBL" id="JANFYT010000006">
    <property type="protein sequence ID" value="MCQ4813573.1"/>
    <property type="molecule type" value="Genomic_DNA"/>
</dbReference>
<accession>A0AAW5K4X6</accession>
<sequence length="2044" mass="227359">MDEELFRLAQDPTYSPGREKELEEETIVPRSLKHEESLSRLAQDPTYTPERKEITPAAEDYLFLSYPNRKEAITEARVKGYSDDAILERFALYEKNLLLEKQPADVSSFFGRTGDSEAGRRRYLQINRIGAISEVTGLEPKEVFVRTKEAEAVGVNPEAFFADEDFYRLAKSSGVVKERMSIAQNVINGVKISKLRDERGALYHDNLLCPSDGIAKRIQEIDKEIEELMPPAYNPGLNKAFFDAANSMGSWVDSQDLWMAAGGLAFSALAAPFIAPAAGVTLGTAAIGATAVSAAKMAYNTSMISRMFLRESAEFNEDIVKEGVPQYAALPASALYGAISAGIEYNMFSGVLSSFGSKIGGNMIMDYVRRQGKRAIKGFAANPAIAPRLEKLTSAFLVKQALKSPSVAGAAKAGVIRLTRQVWDEDVEEMMQKAAEIIIGEPLKMAMLPDYKHMTLSEALGSIADAGIEALPSLVLMMVPGSAYSTARNIGAIRSFQNTGEGKRVKAAENIFTDEGAPVAENNLVFLGQDAVNEFFQTNPDIADEVVSTLGITESSVIDELGEVAVRKEDYEKTAAAHPSFAKSLEMDTREGSGGMTKREVAERLSEKLQDPLEQDDEYAKGAVEIRRTINSELSAASKDGEASQANADLYSRYLYTLGKRLGISPKELHKMRVERAEDERTKTLYDQSVWHDQAVKVMETYYQPLNPDVDRNQMVNAVDLRGVKPPKGIKTLGDLKAYLLGLPEEHFTTADSKAIIDVLHANADHIAFTKSPLSKINIPPKEHVAARNKSIVSLRDLIENSVLIESVPNTKIQSITQGMSKGQINKALRKNRKSVYHRFYVPITIDGINFHVVRLVAEEDGKVITVNPTKVDLYDVIIEDKKAGKLSASLSPQGPNAALSGSLQVSIHDLLKNVPDSKGNPYFTQGKRGGITFNRKTGESLVTLFRTADRSTFIHEMGHLILEDLIRYGYKADPDTEIGRDLKTALDYLGISNMDLSDLNGLDETQQSRLTEAHEKWARAMEMYVMDGNAPSKALRSVFQKMRMWLLDIYSNAKFAGEELTPEVQDVFDRLLATPQEIDESYIAETTIGDLIKENELLKERLENFEKEKKREANNKFRLGEALGYDRGKSEGERGSKFKRPGFDYKTKSRQEAMFERLQKRKALLKDVEALLEGINHDVNDEKVIWSVQQEMLDKLAKSRQIADLHDTELDKKRPNRRRRKSKFAAVYPTQKMKMAASLMEAIRQDLGLDYKDINPADAPFVKLIEKLEAAGMTLNDLRLSDAKLAEIADLAKEISEIHARGRREYEVWRAGIVERRNKINTECVSALDKTDSKAKQGPVTGPSDLPKQYDGIMGKAEKLKDWTYANTLGAIRLFDWIGHGLGKFDSAFSRYCVDEVNAAYDTKLRHIQERHDAMNAKMKELGITFHALSKERAVGKYKYSVDKLLSIYAAMQNDKSSQALIFGNMRALIPDSWFLDNAKKHDTKPPAETLAHIGECIKALSPQERELADYVIREYGTHYGRMNSIFIANFNQGMMKEENYTPMRRLEYTSNHGLENADEAAYAKGVATQAGAQKAGLERGFLNPRVIPGKEISVKHQAPVDLGLLSIWNTQVDAMEHTAAFARIGPDLNAVFTENFEDRTGRSYNIPKLIREKFGSGTWKAVLEYINLVNRDELTVGNDAFSRIANTLGKNMAYTYLAANIGTVLKQTTSIPRFLITAGPAQIGCAIGEYLQHPKQFLEDIYAMDPQMRDRVPNVFFSINKYDPTIMGDAQYAYKKSMDTLIAPISYMDRVVAAIGWKATYESNVKRGLSREQAVRAAQRAVLLTQQAPMIKDAPMVWRQSGLARLLMIFTSDAAPVLGMTAYDLAQSVKRGDHPASLCNIAALMISAVAMKALVDGMPDDDNDESWGEWVLSAFSRQAVESIPLVGKELMSFWESFSGQGYKGTTYSAFVAPLSKLARGFDDMTAEDSDEISPYTGMSKFERGAWNAIEGMSLITTPLPVVGAKRLYLATKNTADGDFMKALQAIIGQRKTMKKYSVSPEI</sequence>
<dbReference type="Proteomes" id="UP001205919">
    <property type="component" value="Unassembled WGS sequence"/>
</dbReference>
<reference evidence="4 5" key="1">
    <citation type="submission" date="2022-06" db="EMBL/GenBank/DDBJ databases">
        <title>Isolation of gut microbiota from human fecal samples.</title>
        <authorList>
            <person name="Pamer E.G."/>
            <person name="Barat B."/>
            <person name="Waligurski E."/>
            <person name="Medina S."/>
            <person name="Paddock L."/>
            <person name="Mostad J."/>
        </authorList>
    </citation>
    <scope>NUCLEOTIDE SEQUENCE [LARGE SCALE GENOMIC DNA]</scope>
    <source>
        <strain evidence="4 5">DFI.9.90</strain>
    </source>
</reference>
<feature type="domain" description="Large polyvalent protein-associated" evidence="3">
    <location>
        <begin position="762"/>
        <end position="861"/>
    </location>
</feature>